<evidence type="ECO:0000313" key="1">
    <source>
        <dbReference type="EMBL" id="KAI6084467.1"/>
    </source>
</evidence>
<comment type="caution">
    <text evidence="1">The sequence shown here is derived from an EMBL/GenBank/DDBJ whole genome shotgun (WGS) entry which is preliminary data.</text>
</comment>
<gene>
    <name evidence="1" type="ORF">F4821DRAFT_170856</name>
</gene>
<organism evidence="1 2">
    <name type="scientific">Hypoxylon rubiginosum</name>
    <dbReference type="NCBI Taxonomy" id="110542"/>
    <lineage>
        <taxon>Eukaryota</taxon>
        <taxon>Fungi</taxon>
        <taxon>Dikarya</taxon>
        <taxon>Ascomycota</taxon>
        <taxon>Pezizomycotina</taxon>
        <taxon>Sordariomycetes</taxon>
        <taxon>Xylariomycetidae</taxon>
        <taxon>Xylariales</taxon>
        <taxon>Hypoxylaceae</taxon>
        <taxon>Hypoxylon</taxon>
    </lineage>
</organism>
<keyword evidence="2" id="KW-1185">Reference proteome</keyword>
<dbReference type="Proteomes" id="UP001497680">
    <property type="component" value="Unassembled WGS sequence"/>
</dbReference>
<reference evidence="1 2" key="1">
    <citation type="journal article" date="2022" name="New Phytol.">
        <title>Ecological generalism drives hyperdiversity of secondary metabolite gene clusters in xylarialean endophytes.</title>
        <authorList>
            <person name="Franco M.E.E."/>
            <person name="Wisecaver J.H."/>
            <person name="Arnold A.E."/>
            <person name="Ju Y.M."/>
            <person name="Slot J.C."/>
            <person name="Ahrendt S."/>
            <person name="Moore L.P."/>
            <person name="Eastman K.E."/>
            <person name="Scott K."/>
            <person name="Konkel Z."/>
            <person name="Mondo S.J."/>
            <person name="Kuo A."/>
            <person name="Hayes R.D."/>
            <person name="Haridas S."/>
            <person name="Andreopoulos B."/>
            <person name="Riley R."/>
            <person name="LaButti K."/>
            <person name="Pangilinan J."/>
            <person name="Lipzen A."/>
            <person name="Amirebrahimi M."/>
            <person name="Yan J."/>
            <person name="Adam C."/>
            <person name="Keymanesh K."/>
            <person name="Ng V."/>
            <person name="Louie K."/>
            <person name="Northen T."/>
            <person name="Drula E."/>
            <person name="Henrissat B."/>
            <person name="Hsieh H.M."/>
            <person name="Youens-Clark K."/>
            <person name="Lutzoni F."/>
            <person name="Miadlikowska J."/>
            <person name="Eastwood D.C."/>
            <person name="Hamelin R.C."/>
            <person name="Grigoriev I.V."/>
            <person name="U'Ren J.M."/>
        </authorList>
    </citation>
    <scope>NUCLEOTIDE SEQUENCE [LARGE SCALE GENOMIC DNA]</scope>
    <source>
        <strain evidence="1 2">ER1909</strain>
    </source>
</reference>
<accession>A0ACC0CVF2</accession>
<sequence>MHCTECMMNTVRATQVYTCNTCSNFDIHSFERDPFGLRGYKYSAAKEAAIKGCSFCSLLVDNFKDEAEKSRGNWWIHLTLIEPSRHGDIEAAASQGLAVSGLRAILAPLNASVPSVFPDDAFGLPLGDLGLYDDYSKYESSHFHLVADPNTPAIANQDIVGTYPGEDVQSDDHAIIISKWLRRCESHPACNRTLSGRHRINARLTPLPTRCVEVLEDGFKLKETGSETGSYLALSHRWTTETELISTTADNIALRLQVNGIEWPEKLSATFLDAFKLARQLQIRYVWIDSLCIIQEGDSGNDWRKEAVKMADYYQRALLTVFATSGSMEHGLFPPRATLPPKLARLPYRNRDGLHEGFFYVYSYNQSVHRKYNRSVLHSELRTRGWVLQEWMLSNRMVCFTPYGLFFECQTNYPSNERGEVVGRQWTERLAARQAASALPPKIDSWYGIVELFSSLLLTKPEKDRIVALSGIAREFRESEGVKVTKAKSGPQESLVYISGLWLKDLLWGLLWERNVPTGISARLRGFSTWSWTSVLCPVVWHAKNAPESRNQPSVQILGITAANGKQFPLDSLHQTTDLASAGLVEFDVDCHFACLQIKGKISKVLVLGSFDAKNGEVEIAANITAYQARTNRHRSWNKVCSPLRPKEICGWASFDVLDEKPRSTSDADLEVCALHISTISGVRGGFGLGYLTTRHSVLNVLFLNHVEGQKYERIGIGRLFGREVQQQYRTATTQIIELV</sequence>
<evidence type="ECO:0000313" key="2">
    <source>
        <dbReference type="Proteomes" id="UP001497680"/>
    </source>
</evidence>
<proteinExistence type="predicted"/>
<protein>
    <submittedName>
        <fullName evidence="1">Heterokaryon incompatibility protein-domain-containing protein</fullName>
    </submittedName>
</protein>
<name>A0ACC0CVF2_9PEZI</name>
<dbReference type="EMBL" id="MU394337">
    <property type="protein sequence ID" value="KAI6084467.1"/>
    <property type="molecule type" value="Genomic_DNA"/>
</dbReference>